<reference evidence="3 4" key="1">
    <citation type="submission" date="2020-08" db="EMBL/GenBank/DDBJ databases">
        <authorList>
            <person name="Liu C."/>
            <person name="Sun Q."/>
        </authorList>
    </citation>
    <scope>NUCLEOTIDE SEQUENCE [LARGE SCALE GENOMIC DNA]</scope>
    <source>
        <strain evidence="3 4">NSJ-62</strain>
    </source>
</reference>
<dbReference type="Gene3D" id="3.60.21.10">
    <property type="match status" value="1"/>
</dbReference>
<dbReference type="PANTHER" id="PTHR30337:SF7">
    <property type="entry name" value="PHOSPHOESTERASE"/>
    <property type="match status" value="1"/>
</dbReference>
<dbReference type="GO" id="GO:0004527">
    <property type="term" value="F:exonuclease activity"/>
    <property type="evidence" value="ECO:0007669"/>
    <property type="project" value="UniProtKB-KW"/>
</dbReference>
<keyword evidence="4" id="KW-1185">Reference proteome</keyword>
<accession>A0A7G9B583</accession>
<sequence>MVGFLHAADFHLDSPFAGLSPERAAERRRENRALLGRMAEYVRCSSIDLVLLSGDLFDSGSVYQETWEQLSRALGDMGCPVFIAPGNHDFWSPSSPYARGSWPDNVHIFSSARVEAVPLPELGVSVCGAAFTAPEQTMPLLEGFRAEKDGLVPLMVLHGDLGAAASPYNPISHEQVSASGLAYLALGHIHQRSEPVRLGATWCAYPGCPEGRGFDELGEKGFYHGTIDGDDVSLRFVPFAQRRYESLEVDVSDQEPAAAVEAVLPPSTERDLYRIALTGETDERGIDLSALQQQLGPRFYDLELLDRTRIREDVWARAEEDSLRGLFLRELREKWDRASNDEERETVTQAVRFGLAALDHRDLV</sequence>
<dbReference type="EMBL" id="CP060490">
    <property type="protein sequence ID" value="QNL44714.1"/>
    <property type="molecule type" value="Genomic_DNA"/>
</dbReference>
<dbReference type="InterPro" id="IPR029052">
    <property type="entry name" value="Metallo-depent_PP-like"/>
</dbReference>
<organism evidence="3 4">
    <name type="scientific">Oscillibacter hominis</name>
    <dbReference type="NCBI Taxonomy" id="2763056"/>
    <lineage>
        <taxon>Bacteria</taxon>
        <taxon>Bacillati</taxon>
        <taxon>Bacillota</taxon>
        <taxon>Clostridia</taxon>
        <taxon>Eubacteriales</taxon>
        <taxon>Oscillospiraceae</taxon>
        <taxon>Oscillibacter</taxon>
    </lineage>
</organism>
<name>A0A7G9B583_9FIRM</name>
<dbReference type="Proteomes" id="UP000515960">
    <property type="component" value="Chromosome"/>
</dbReference>
<dbReference type="SUPFAM" id="SSF56300">
    <property type="entry name" value="Metallo-dependent phosphatases"/>
    <property type="match status" value="1"/>
</dbReference>
<gene>
    <name evidence="3" type="ORF">H8790_01275</name>
</gene>
<evidence type="ECO:0000256" key="1">
    <source>
        <dbReference type="ARBA" id="ARBA00022801"/>
    </source>
</evidence>
<evidence type="ECO:0000259" key="2">
    <source>
        <dbReference type="Pfam" id="PF00149"/>
    </source>
</evidence>
<evidence type="ECO:0000313" key="3">
    <source>
        <dbReference type="EMBL" id="QNL44714.1"/>
    </source>
</evidence>
<dbReference type="InterPro" id="IPR050535">
    <property type="entry name" value="DNA_Repair-Maintenance_Comp"/>
</dbReference>
<proteinExistence type="predicted"/>
<feature type="domain" description="Calcineurin-like phosphoesterase" evidence="2">
    <location>
        <begin position="4"/>
        <end position="116"/>
    </location>
</feature>
<dbReference type="RefSeq" id="WP_187333300.1">
    <property type="nucleotide sequence ID" value="NZ_CP060490.1"/>
</dbReference>
<dbReference type="KEGG" id="ohi:H8790_01275"/>
<keyword evidence="3" id="KW-0540">Nuclease</keyword>
<protein>
    <submittedName>
        <fullName evidence="3">DNA repair exonuclease</fullName>
    </submittedName>
</protein>
<evidence type="ECO:0000313" key="4">
    <source>
        <dbReference type="Proteomes" id="UP000515960"/>
    </source>
</evidence>
<dbReference type="Pfam" id="PF00149">
    <property type="entry name" value="Metallophos"/>
    <property type="match status" value="1"/>
</dbReference>
<dbReference type="InterPro" id="IPR041796">
    <property type="entry name" value="Mre11_N"/>
</dbReference>
<dbReference type="InterPro" id="IPR004843">
    <property type="entry name" value="Calcineurin-like_PHP"/>
</dbReference>
<keyword evidence="3" id="KW-0269">Exonuclease</keyword>
<dbReference type="CDD" id="cd00840">
    <property type="entry name" value="MPP_Mre11_N"/>
    <property type="match status" value="1"/>
</dbReference>
<dbReference type="PANTHER" id="PTHR30337">
    <property type="entry name" value="COMPONENT OF ATP-DEPENDENT DSDNA EXONUCLEASE"/>
    <property type="match status" value="1"/>
</dbReference>
<keyword evidence="1" id="KW-0378">Hydrolase</keyword>
<dbReference type="AlphaFoldDB" id="A0A7G9B583"/>